<evidence type="ECO:0000313" key="7">
    <source>
        <dbReference type="Proteomes" id="UP000241858"/>
    </source>
</evidence>
<feature type="domain" description="UspA" evidence="3">
    <location>
        <begin position="4"/>
        <end position="138"/>
    </location>
</feature>
<dbReference type="InterPro" id="IPR006015">
    <property type="entry name" value="Universal_stress_UspA"/>
</dbReference>
<dbReference type="EMBL" id="FYAH01000009">
    <property type="protein sequence ID" value="SMY17907.1"/>
    <property type="molecule type" value="Genomic_DNA"/>
</dbReference>
<accession>A0A1B8I3Q5</accession>
<evidence type="ECO:0000313" key="6">
    <source>
        <dbReference type="Proteomes" id="UP000196485"/>
    </source>
</evidence>
<dbReference type="GO" id="GO:0005737">
    <property type="term" value="C:cytoplasm"/>
    <property type="evidence" value="ECO:0007669"/>
    <property type="project" value="UniProtKB-SubCell"/>
</dbReference>
<evidence type="ECO:0000313" key="5">
    <source>
        <dbReference type="EMBL" id="SMY17907.1"/>
    </source>
</evidence>
<reference evidence="5" key="1">
    <citation type="submission" date="2017-06" db="EMBL/GenBank/DDBJ databases">
        <authorList>
            <person name="Kim H.J."/>
            <person name="Triplett B.A."/>
        </authorList>
    </citation>
    <scope>NUCLEOTIDE SEQUENCE [LARGE SCALE GENOMIC DNA]</scope>
    <source>
        <strain evidence="5">Type strain: CECT 9192</strain>
    </source>
</reference>
<dbReference type="RefSeq" id="WP_060998645.1">
    <property type="nucleotide sequence ID" value="NZ_FYAH01000009.1"/>
</dbReference>
<comment type="subcellular location">
    <subcellularLocation>
        <location evidence="2">Cytoplasm</location>
    </subcellularLocation>
</comment>
<evidence type="ECO:0000313" key="4">
    <source>
        <dbReference type="EMBL" id="PSU05229.1"/>
    </source>
</evidence>
<comment type="similarity">
    <text evidence="1 2">Belongs to the universal stress protein A family.</text>
</comment>
<dbReference type="SUPFAM" id="SSF52402">
    <property type="entry name" value="Adenine nucleotide alpha hydrolases-like"/>
    <property type="match status" value="1"/>
</dbReference>
<sequence>MSLYQTILLAVNPEDKYAHKLMVKAGVIAEQNHAELHIAYVEPGVGNVSFIDVEIELQEEHDAIAKQRMSQLSELAAASSYPVAGLHIANGDIAKHLEQLAEKVEAKLVITGYHKSSLHIFGDVSETLAKHLKCDVLISQ</sequence>
<proteinExistence type="inferred from homology"/>
<evidence type="ECO:0000259" key="3">
    <source>
        <dbReference type="Pfam" id="PF00582"/>
    </source>
</evidence>
<dbReference type="InterPro" id="IPR006016">
    <property type="entry name" value="UspA"/>
</dbReference>
<dbReference type="PANTHER" id="PTHR46268:SF15">
    <property type="entry name" value="UNIVERSAL STRESS PROTEIN HP_0031"/>
    <property type="match status" value="1"/>
</dbReference>
<dbReference type="OrthoDB" id="9792500at2"/>
<dbReference type="Pfam" id="PF00582">
    <property type="entry name" value="Usp"/>
    <property type="match status" value="1"/>
</dbReference>
<dbReference type="EMBL" id="PYLY01000014">
    <property type="protein sequence ID" value="PSU05229.1"/>
    <property type="molecule type" value="Genomic_DNA"/>
</dbReference>
<dbReference type="Proteomes" id="UP000241858">
    <property type="component" value="Unassembled WGS sequence"/>
</dbReference>
<dbReference type="AlphaFoldDB" id="A0A1B8I3Q5"/>
<dbReference type="PANTHER" id="PTHR46268">
    <property type="entry name" value="STRESS RESPONSE PROTEIN NHAX"/>
    <property type="match status" value="1"/>
</dbReference>
<keyword evidence="6" id="KW-1185">Reference proteome</keyword>
<reference evidence="4 7" key="3">
    <citation type="submission" date="2018-03" db="EMBL/GenBank/DDBJ databases">
        <title>Whole genome sequencing of Histamine producing bacteria.</title>
        <authorList>
            <person name="Butler K."/>
        </authorList>
    </citation>
    <scope>NUCLEOTIDE SEQUENCE [LARGE SCALE GENOMIC DNA]</scope>
    <source>
        <strain evidence="4 7">DSM 23343</strain>
    </source>
</reference>
<evidence type="ECO:0000256" key="1">
    <source>
        <dbReference type="ARBA" id="ARBA00008791"/>
    </source>
</evidence>
<name>A0A1B8I3Q5_9GAMM</name>
<keyword evidence="2" id="KW-0963">Cytoplasm</keyword>
<protein>
    <recommendedName>
        <fullName evidence="2">Universal stress protein</fullName>
    </recommendedName>
</protein>
<reference evidence="6" key="2">
    <citation type="submission" date="2017-06" db="EMBL/GenBank/DDBJ databases">
        <authorList>
            <person name="Rodrigo-Torres L."/>
            <person name="Arahal R. D."/>
            <person name="Lucena T."/>
        </authorList>
    </citation>
    <scope>NUCLEOTIDE SEQUENCE [LARGE SCALE GENOMIC DNA]</scope>
    <source>
        <strain evidence="6">type strain: CECT 9192</strain>
    </source>
</reference>
<gene>
    <name evidence="4" type="ORF">C0W81_08575</name>
    <name evidence="5" type="ORF">PAQU9191_03229</name>
</gene>
<evidence type="ECO:0000256" key="2">
    <source>
        <dbReference type="PIRNR" id="PIRNR006276"/>
    </source>
</evidence>
<dbReference type="Proteomes" id="UP000196485">
    <property type="component" value="Unassembled WGS sequence"/>
</dbReference>
<dbReference type="InterPro" id="IPR014729">
    <property type="entry name" value="Rossmann-like_a/b/a_fold"/>
</dbReference>
<dbReference type="CDD" id="cd00293">
    <property type="entry name" value="USP-like"/>
    <property type="match status" value="1"/>
</dbReference>
<dbReference type="Gene3D" id="3.40.50.620">
    <property type="entry name" value="HUPs"/>
    <property type="match status" value="1"/>
</dbReference>
<organism evidence="4 7">
    <name type="scientific">Photobacterium aquimaris</name>
    <dbReference type="NCBI Taxonomy" id="512643"/>
    <lineage>
        <taxon>Bacteria</taxon>
        <taxon>Pseudomonadati</taxon>
        <taxon>Pseudomonadota</taxon>
        <taxon>Gammaproteobacteria</taxon>
        <taxon>Vibrionales</taxon>
        <taxon>Vibrionaceae</taxon>
        <taxon>Photobacterium</taxon>
    </lineage>
</organism>
<dbReference type="PIRSF" id="PIRSF006276">
    <property type="entry name" value="UspA"/>
    <property type="match status" value="1"/>
</dbReference>